<keyword evidence="4" id="KW-1185">Reference proteome</keyword>
<dbReference type="InterPro" id="IPR029071">
    <property type="entry name" value="Ubiquitin-like_domsf"/>
</dbReference>
<dbReference type="AlphaFoldDB" id="A0A813BC28"/>
<dbReference type="PROSITE" id="PS50053">
    <property type="entry name" value="UBIQUITIN_2"/>
    <property type="match status" value="1"/>
</dbReference>
<feature type="compositionally biased region" description="Basic and acidic residues" evidence="1">
    <location>
        <begin position="782"/>
        <end position="795"/>
    </location>
</feature>
<dbReference type="OrthoDB" id="412367at2759"/>
<dbReference type="EMBL" id="CAJNJA010068696">
    <property type="protein sequence ID" value="CAE7895560.1"/>
    <property type="molecule type" value="Genomic_DNA"/>
</dbReference>
<gene>
    <name evidence="3" type="ORF">SNEC2469_LOCUS29969</name>
</gene>
<name>A0A813BC28_9DINO</name>
<feature type="region of interest" description="Disordered" evidence="1">
    <location>
        <begin position="742"/>
        <end position="814"/>
    </location>
</feature>
<dbReference type="InterPro" id="IPR000626">
    <property type="entry name" value="Ubiquitin-like_dom"/>
</dbReference>
<evidence type="ECO:0000259" key="2">
    <source>
        <dbReference type="PROSITE" id="PS50053"/>
    </source>
</evidence>
<feature type="domain" description="Ubiquitin-like" evidence="2">
    <location>
        <begin position="138"/>
        <end position="202"/>
    </location>
</feature>
<evidence type="ECO:0000313" key="4">
    <source>
        <dbReference type="Proteomes" id="UP000601435"/>
    </source>
</evidence>
<organism evidence="3 4">
    <name type="scientific">Symbiodinium necroappetens</name>
    <dbReference type="NCBI Taxonomy" id="1628268"/>
    <lineage>
        <taxon>Eukaryota</taxon>
        <taxon>Sar</taxon>
        <taxon>Alveolata</taxon>
        <taxon>Dinophyceae</taxon>
        <taxon>Suessiales</taxon>
        <taxon>Symbiodiniaceae</taxon>
        <taxon>Symbiodinium</taxon>
    </lineage>
</organism>
<proteinExistence type="predicted"/>
<sequence>MPTSYLECNRCGLVVERQGWKIQTSGPCEHQAEHGCPGELSKVSGRFQTAFFGPGSWQERAQQPCFCKSLRYLQCNSCGMVRREQGWHSGDAECEHRHPHGCPGTMCDMTAGGSLVHDPLPEWELQMKQVCNCVNPDLTLRIASLAGEILELGVRNDWTIAQVKAKMERVHNISAEHACLSFGGVLLHDALCVEKLHFNEESPPVSWIRRHPDVVHWLKRVNADWGEIGQAPDTIRKSPEVMLAVLHQAHHAICLADTELLCDAVFLQQACEMRGFDRATGLSRIKWLQDVADIYMLLCYAIAKRDDDLCEAVMNCEVYRELNAQDCVDLVVSVASQGNADASVKLELMKLLRDRIPAKCLAKGFISKAVIDKDLAVALIESERAASENRGPFRKDQGRLLLMPPALHRHDFAWQVLLMHKETFSKVSFEQLLRCVREDKVPLDNSLVFVSTCLSYGQLTAASRAFGRAADSDAKMGAQVVLETRLPLTSLSYISSADKTAQIFEHVLSVWAPAAATLLPLMRQDEREILQLLRWTESRKILPIATCPRLHAVLDLILQEEAGTGDSAQVGRLLMRAFVACSVLHSTMTEKLPLAWLEDLRGVANGEKLVAQALLGQLEGCSDEQLLEKMPRFWDFTVWAQEDGCTCERAVSLLNRWCAIVRQGQKDTSFALKVLYGLPLICLNRNVLCDLTALPVQVEAIVANQRLDAVLQGLEKAQQAAGAAQKLASEALAEARGASSLARKATEEASQARSTADRAGKQASEALHEASQARSVATEASRGADRASKQARDAVYEAGQARSDARRAVDQLRS</sequence>
<comment type="caution">
    <text evidence="3">The sequence shown here is derived from an EMBL/GenBank/DDBJ whole genome shotgun (WGS) entry which is preliminary data.</text>
</comment>
<dbReference type="CDD" id="cd17039">
    <property type="entry name" value="Ubl_ubiquitin_like"/>
    <property type="match status" value="1"/>
</dbReference>
<accession>A0A813BC28</accession>
<evidence type="ECO:0000313" key="3">
    <source>
        <dbReference type="EMBL" id="CAE7895560.1"/>
    </source>
</evidence>
<evidence type="ECO:0000256" key="1">
    <source>
        <dbReference type="SAM" id="MobiDB-lite"/>
    </source>
</evidence>
<dbReference type="SUPFAM" id="SSF54236">
    <property type="entry name" value="Ubiquitin-like"/>
    <property type="match status" value="1"/>
</dbReference>
<feature type="compositionally biased region" description="Basic and acidic residues" evidence="1">
    <location>
        <begin position="803"/>
        <end position="814"/>
    </location>
</feature>
<dbReference type="Gene3D" id="3.10.20.90">
    <property type="entry name" value="Phosphatidylinositol 3-kinase Catalytic Subunit, Chain A, domain 1"/>
    <property type="match status" value="1"/>
</dbReference>
<reference evidence="3" key="1">
    <citation type="submission" date="2021-02" db="EMBL/GenBank/DDBJ databases">
        <authorList>
            <person name="Dougan E. K."/>
            <person name="Rhodes N."/>
            <person name="Thang M."/>
            <person name="Chan C."/>
        </authorList>
    </citation>
    <scope>NUCLEOTIDE SEQUENCE</scope>
</reference>
<protein>
    <recommendedName>
        <fullName evidence="2">Ubiquitin-like domain-containing protein</fullName>
    </recommendedName>
</protein>
<dbReference type="Pfam" id="PF00240">
    <property type="entry name" value="ubiquitin"/>
    <property type="match status" value="1"/>
</dbReference>
<dbReference type="Proteomes" id="UP000601435">
    <property type="component" value="Unassembled WGS sequence"/>
</dbReference>